<reference evidence="1" key="1">
    <citation type="submission" date="2024-02" db="EMBL/GenBank/DDBJ databases">
        <title>Bacteria isolated from the canopy kelp, Nereocystis luetkeana.</title>
        <authorList>
            <person name="Pfister C.A."/>
            <person name="Younker I.T."/>
            <person name="Light S.H."/>
        </authorList>
    </citation>
    <scope>NUCLEOTIDE SEQUENCE</scope>
    <source>
        <strain evidence="1">TN.2.01</strain>
    </source>
</reference>
<comment type="caution">
    <text evidence="1">The sequence shown here is derived from an EMBL/GenBank/DDBJ whole genome shotgun (WGS) entry which is preliminary data.</text>
</comment>
<gene>
    <name evidence="1" type="ORF">V6250_14755</name>
</gene>
<evidence type="ECO:0000313" key="1">
    <source>
        <dbReference type="EMBL" id="MEL0605431.1"/>
    </source>
</evidence>
<accession>A0ACC6R6H0</accession>
<dbReference type="EMBL" id="JBAKAX010000017">
    <property type="protein sequence ID" value="MEL0605431.1"/>
    <property type="molecule type" value="Genomic_DNA"/>
</dbReference>
<evidence type="ECO:0000313" key="2">
    <source>
        <dbReference type="Proteomes" id="UP001374952"/>
    </source>
</evidence>
<proteinExistence type="predicted"/>
<name>A0ACC6R6H0_9GAMM</name>
<sequence length="314" mass="34623">MSQKIVIKANVKREPQNSVPNVSYEWHWRRIASVSMLVAMTSAAVVYGLTSSVNADQGEQPKEQSPYLHLSEGAADNVEPAVRVNDEQMHPNEPTLANDIADVAPAVLEDESVNNDTLLAQSNHEQTDIEPIANVQSNQVSVIEQSDAELAEPIANRPLTNTQLSASPNEQLPDIKNDDGSLTSSEGFSSTAHIASVALGAQIDTGKISRAVLTRKVSKREPTNVFAADIRLNQFEESLSFFSELKNLQGQQVKHVWSYEGETMAEISLNVTSPRYRTYSTKNIMNTQTGHWRVDVVDEQGNLIAQKEFRILAN</sequence>
<organism evidence="1 2">
    <name type="scientific">Pseudoalteromonas undina</name>
    <dbReference type="NCBI Taxonomy" id="43660"/>
    <lineage>
        <taxon>Bacteria</taxon>
        <taxon>Pseudomonadati</taxon>
        <taxon>Pseudomonadota</taxon>
        <taxon>Gammaproteobacteria</taxon>
        <taxon>Alteromonadales</taxon>
        <taxon>Pseudoalteromonadaceae</taxon>
        <taxon>Pseudoalteromonas</taxon>
    </lineage>
</organism>
<dbReference type="Proteomes" id="UP001374952">
    <property type="component" value="Unassembled WGS sequence"/>
</dbReference>
<keyword evidence="2" id="KW-1185">Reference proteome</keyword>
<protein>
    <submittedName>
        <fullName evidence="1">DUF2914 domain-containing protein</fullName>
    </submittedName>
</protein>